<dbReference type="SMART" id="SM00448">
    <property type="entry name" value="REC"/>
    <property type="match status" value="1"/>
</dbReference>
<evidence type="ECO:0000259" key="6">
    <source>
        <dbReference type="PROSITE" id="PS50110"/>
    </source>
</evidence>
<dbReference type="Gene3D" id="3.40.50.2300">
    <property type="match status" value="1"/>
</dbReference>
<protein>
    <submittedName>
        <fullName evidence="7">DNA-binding response regulator</fullName>
    </submittedName>
</protein>
<dbReference type="PROSITE" id="PS01124">
    <property type="entry name" value="HTH_ARAC_FAMILY_2"/>
    <property type="match status" value="1"/>
</dbReference>
<feature type="modified residue" description="4-aspartylphosphate" evidence="4">
    <location>
        <position position="57"/>
    </location>
</feature>
<feature type="domain" description="HTH araC/xylS-type" evidence="5">
    <location>
        <begin position="442"/>
        <end position="540"/>
    </location>
</feature>
<evidence type="ECO:0000256" key="2">
    <source>
        <dbReference type="ARBA" id="ARBA00023125"/>
    </source>
</evidence>
<dbReference type="SMART" id="SM00342">
    <property type="entry name" value="HTH_ARAC"/>
    <property type="match status" value="1"/>
</dbReference>
<sequence length="548" mass="64055">MNSLNILIVDDDRFVVSALEQKINWTSLGIQQIYTAYNIRQAKKIFEETTIHILLSDIEMPQGSGLELLAWIRSEGFNVQAIYLTNFADFNYAQKAIELQSFDYYLKPIEFDKLEFIIKKAVNKVKLSQIKENAIKVGQYWQHNKEELVEHFWHNYLENNDTLAREEIQEQLRIKNINYSLNDCFLPLLLDFFPYKLIDNKGIISIFDKENNFHNKLKSIMMETFKNDSIRLDGVLKSSTTKDEYLAIFKLTDNAFEASSRDLISSCNQLIATINNQLKCDVQCSIGTSNPLNKIQAAVKALQVARKETIDFRNTIFCFETYNTNVNNYVEPNLQLLEHRLEDGNRLSFINKCYQYLTNLLDKNALSHHVLCCFRIDMTQLIYTHLKKKEILANKLFQGKISDLLLEQSSRSIDDLMIYISYLVDVSLDYMEFTNSQKSVVNTIRDYIDQNYQENITRTSLAQIVYLSPDYIARFFKKETGISLVNYIIKKRVDIAKDLLTNTNLPIHSISDKVGYENYSYFTKLFKKETNYTPIEFRKMVYSKSETS</sequence>
<dbReference type="InterPro" id="IPR018060">
    <property type="entry name" value="HTH_AraC"/>
</dbReference>
<dbReference type="SUPFAM" id="SSF46689">
    <property type="entry name" value="Homeodomain-like"/>
    <property type="match status" value="2"/>
</dbReference>
<proteinExistence type="predicted"/>
<dbReference type="Proteomes" id="UP000233375">
    <property type="component" value="Unassembled WGS sequence"/>
</dbReference>
<dbReference type="PROSITE" id="PS50110">
    <property type="entry name" value="RESPONSE_REGULATORY"/>
    <property type="match status" value="1"/>
</dbReference>
<dbReference type="Pfam" id="PF12833">
    <property type="entry name" value="HTH_18"/>
    <property type="match status" value="1"/>
</dbReference>
<dbReference type="PANTHER" id="PTHR43280">
    <property type="entry name" value="ARAC-FAMILY TRANSCRIPTIONAL REGULATOR"/>
    <property type="match status" value="1"/>
</dbReference>
<dbReference type="PANTHER" id="PTHR43280:SF28">
    <property type="entry name" value="HTH-TYPE TRANSCRIPTIONAL ACTIVATOR RHAS"/>
    <property type="match status" value="1"/>
</dbReference>
<keyword evidence="4" id="KW-0597">Phosphoprotein</keyword>
<dbReference type="CDD" id="cd17536">
    <property type="entry name" value="REC_YesN-like"/>
    <property type="match status" value="1"/>
</dbReference>
<dbReference type="PROSITE" id="PS00041">
    <property type="entry name" value="HTH_ARAC_FAMILY_1"/>
    <property type="match status" value="1"/>
</dbReference>
<dbReference type="GO" id="GO:0003700">
    <property type="term" value="F:DNA-binding transcription factor activity"/>
    <property type="evidence" value="ECO:0007669"/>
    <property type="project" value="InterPro"/>
</dbReference>
<name>A0A2N0Z5C6_9BACI</name>
<dbReference type="InterPro" id="IPR011006">
    <property type="entry name" value="CheY-like_superfamily"/>
</dbReference>
<dbReference type="Gene3D" id="1.10.10.60">
    <property type="entry name" value="Homeodomain-like"/>
    <property type="match status" value="2"/>
</dbReference>
<keyword evidence="2 7" id="KW-0238">DNA-binding</keyword>
<evidence type="ECO:0000313" key="8">
    <source>
        <dbReference type="Proteomes" id="UP000233375"/>
    </source>
</evidence>
<dbReference type="InterPro" id="IPR018062">
    <property type="entry name" value="HTH_AraC-typ_CS"/>
</dbReference>
<dbReference type="GO" id="GO:0043565">
    <property type="term" value="F:sequence-specific DNA binding"/>
    <property type="evidence" value="ECO:0007669"/>
    <property type="project" value="InterPro"/>
</dbReference>
<evidence type="ECO:0000313" key="7">
    <source>
        <dbReference type="EMBL" id="PKG24721.1"/>
    </source>
</evidence>
<gene>
    <name evidence="7" type="ORF">CWS01_05590</name>
</gene>
<feature type="domain" description="Response regulatory" evidence="6">
    <location>
        <begin position="5"/>
        <end position="122"/>
    </location>
</feature>
<keyword evidence="8" id="KW-1185">Reference proteome</keyword>
<dbReference type="AlphaFoldDB" id="A0A2N0Z5C6"/>
<dbReference type="Pfam" id="PF00072">
    <property type="entry name" value="Response_reg"/>
    <property type="match status" value="1"/>
</dbReference>
<evidence type="ECO:0000259" key="5">
    <source>
        <dbReference type="PROSITE" id="PS01124"/>
    </source>
</evidence>
<dbReference type="InterPro" id="IPR001789">
    <property type="entry name" value="Sig_transdc_resp-reg_receiver"/>
</dbReference>
<organism evidence="7 8">
    <name type="scientific">Niallia nealsonii</name>
    <dbReference type="NCBI Taxonomy" id="115979"/>
    <lineage>
        <taxon>Bacteria</taxon>
        <taxon>Bacillati</taxon>
        <taxon>Bacillota</taxon>
        <taxon>Bacilli</taxon>
        <taxon>Bacillales</taxon>
        <taxon>Bacillaceae</taxon>
        <taxon>Niallia</taxon>
    </lineage>
</organism>
<evidence type="ECO:0000256" key="3">
    <source>
        <dbReference type="ARBA" id="ARBA00023163"/>
    </source>
</evidence>
<comment type="caution">
    <text evidence="7">The sequence shown here is derived from an EMBL/GenBank/DDBJ whole genome shotgun (WGS) entry which is preliminary data.</text>
</comment>
<evidence type="ECO:0000256" key="1">
    <source>
        <dbReference type="ARBA" id="ARBA00023015"/>
    </source>
</evidence>
<dbReference type="InterPro" id="IPR009057">
    <property type="entry name" value="Homeodomain-like_sf"/>
</dbReference>
<keyword evidence="3" id="KW-0804">Transcription</keyword>
<reference evidence="7 8" key="1">
    <citation type="journal article" date="2003" name="Int. J. Syst. Evol. Microbiol.">
        <title>Bacillus nealsonii sp. nov., isolated from a spacecraft-assembly facility, whose spores are gamma-radiation resistant.</title>
        <authorList>
            <person name="Venkateswaran K."/>
            <person name="Kempf M."/>
            <person name="Chen F."/>
            <person name="Satomi M."/>
            <person name="Nicholson W."/>
            <person name="Kern R."/>
        </authorList>
    </citation>
    <scope>NUCLEOTIDE SEQUENCE [LARGE SCALE GENOMIC DNA]</scope>
    <source>
        <strain evidence="7 8">FO-92</strain>
    </source>
</reference>
<dbReference type="SUPFAM" id="SSF52172">
    <property type="entry name" value="CheY-like"/>
    <property type="match status" value="1"/>
</dbReference>
<dbReference type="GO" id="GO:0000160">
    <property type="term" value="P:phosphorelay signal transduction system"/>
    <property type="evidence" value="ECO:0007669"/>
    <property type="project" value="InterPro"/>
</dbReference>
<keyword evidence="1" id="KW-0805">Transcription regulation</keyword>
<evidence type="ECO:0000256" key="4">
    <source>
        <dbReference type="PROSITE-ProRule" id="PRU00169"/>
    </source>
</evidence>
<dbReference type="EMBL" id="PISE01000011">
    <property type="protein sequence ID" value="PKG24721.1"/>
    <property type="molecule type" value="Genomic_DNA"/>
</dbReference>
<accession>A0A2N0Z5C6</accession>